<dbReference type="Gramene" id="OB07G18840.1">
    <property type="protein sequence ID" value="OB07G18840.1"/>
    <property type="gene ID" value="OB07G18840"/>
</dbReference>
<keyword evidence="2" id="KW-1185">Reference proteome</keyword>
<evidence type="ECO:0000313" key="1">
    <source>
        <dbReference type="EnsemblPlants" id="OB07G18840.1"/>
    </source>
</evidence>
<organism evidence="1">
    <name type="scientific">Oryza brachyantha</name>
    <name type="common">malo sina</name>
    <dbReference type="NCBI Taxonomy" id="4533"/>
    <lineage>
        <taxon>Eukaryota</taxon>
        <taxon>Viridiplantae</taxon>
        <taxon>Streptophyta</taxon>
        <taxon>Embryophyta</taxon>
        <taxon>Tracheophyta</taxon>
        <taxon>Spermatophyta</taxon>
        <taxon>Magnoliopsida</taxon>
        <taxon>Liliopsida</taxon>
        <taxon>Poales</taxon>
        <taxon>Poaceae</taxon>
        <taxon>BOP clade</taxon>
        <taxon>Oryzoideae</taxon>
        <taxon>Oryzeae</taxon>
        <taxon>Oryzinae</taxon>
        <taxon>Oryza</taxon>
    </lineage>
</organism>
<reference evidence="1" key="1">
    <citation type="journal article" date="2013" name="Nat. Commun.">
        <title>Whole-genome sequencing of Oryza brachyantha reveals mechanisms underlying Oryza genome evolution.</title>
        <authorList>
            <person name="Chen J."/>
            <person name="Huang Q."/>
            <person name="Gao D."/>
            <person name="Wang J."/>
            <person name="Lang Y."/>
            <person name="Liu T."/>
            <person name="Li B."/>
            <person name="Bai Z."/>
            <person name="Luis Goicoechea J."/>
            <person name="Liang C."/>
            <person name="Chen C."/>
            <person name="Zhang W."/>
            <person name="Sun S."/>
            <person name="Liao Y."/>
            <person name="Zhang X."/>
            <person name="Yang L."/>
            <person name="Song C."/>
            <person name="Wang M."/>
            <person name="Shi J."/>
            <person name="Liu G."/>
            <person name="Liu J."/>
            <person name="Zhou H."/>
            <person name="Zhou W."/>
            <person name="Yu Q."/>
            <person name="An N."/>
            <person name="Chen Y."/>
            <person name="Cai Q."/>
            <person name="Wang B."/>
            <person name="Liu B."/>
            <person name="Min J."/>
            <person name="Huang Y."/>
            <person name="Wu H."/>
            <person name="Li Z."/>
            <person name="Zhang Y."/>
            <person name="Yin Y."/>
            <person name="Song W."/>
            <person name="Jiang J."/>
            <person name="Jackson S.A."/>
            <person name="Wing R.A."/>
            <person name="Wang J."/>
            <person name="Chen M."/>
        </authorList>
    </citation>
    <scope>NUCLEOTIDE SEQUENCE [LARGE SCALE GENOMIC DNA]</scope>
    <source>
        <strain evidence="1">cv. IRGC 101232</strain>
    </source>
</reference>
<dbReference type="Proteomes" id="UP000006038">
    <property type="component" value="Chromosome 7"/>
</dbReference>
<protein>
    <submittedName>
        <fullName evidence="1">Uncharacterized protein</fullName>
    </submittedName>
</protein>
<accession>J3MKF2</accession>
<sequence>MVAVRSSCVLLLNEAAQQCMVPLPLYLWEFDPVDNLLADNLDTALFSLSYDISGFEL</sequence>
<dbReference type="EnsemblPlants" id="OB07G18840.1">
    <property type="protein sequence ID" value="OB07G18840.1"/>
    <property type="gene ID" value="OB07G18840"/>
</dbReference>
<dbReference type="HOGENOM" id="CLU_2999690_0_0_1"/>
<proteinExistence type="predicted"/>
<name>J3MKF2_ORYBR</name>
<dbReference type="AlphaFoldDB" id="J3MKF2"/>
<reference evidence="1" key="2">
    <citation type="submission" date="2013-04" db="UniProtKB">
        <authorList>
            <consortium name="EnsemblPlants"/>
        </authorList>
    </citation>
    <scope>IDENTIFICATION</scope>
</reference>
<evidence type="ECO:0000313" key="2">
    <source>
        <dbReference type="Proteomes" id="UP000006038"/>
    </source>
</evidence>